<protein>
    <submittedName>
        <fullName evidence="3">Uncharacterized protein</fullName>
    </submittedName>
</protein>
<keyword evidence="2" id="KW-1133">Transmembrane helix</keyword>
<feature type="transmembrane region" description="Helical" evidence="2">
    <location>
        <begin position="150"/>
        <end position="170"/>
    </location>
</feature>
<dbReference type="InterPro" id="IPR002528">
    <property type="entry name" value="MATE_fam"/>
</dbReference>
<evidence type="ECO:0000256" key="1">
    <source>
        <dbReference type="ARBA" id="ARBA00010199"/>
    </source>
</evidence>
<organism evidence="3 4">
    <name type="scientific">Diacronema lutheri</name>
    <name type="common">Unicellular marine alga</name>
    <name type="synonym">Monochrysis lutheri</name>
    <dbReference type="NCBI Taxonomy" id="2081491"/>
    <lineage>
        <taxon>Eukaryota</taxon>
        <taxon>Haptista</taxon>
        <taxon>Haptophyta</taxon>
        <taxon>Pavlovophyceae</taxon>
        <taxon>Pavlovales</taxon>
        <taxon>Pavlovaceae</taxon>
        <taxon>Diacronema</taxon>
    </lineage>
</organism>
<feature type="transmembrane region" description="Helical" evidence="2">
    <location>
        <begin position="176"/>
        <end position="198"/>
    </location>
</feature>
<dbReference type="GO" id="GO:0016020">
    <property type="term" value="C:membrane"/>
    <property type="evidence" value="ECO:0007669"/>
    <property type="project" value="InterPro"/>
</dbReference>
<sequence>MLVCLLEWWALEAIILLAGRLRSPLVAIGAIAACANLQAVALMAWIGCAVAASTTVGRHIGAGDVRAARLAAAAALAVSAVLGIALGGAVALLRQPLSRLFTADAAINALTRRTMPLLGLVMAADALSNALGGACSGIGLQRYSAGAQLIGYYVVGMPVGIWAAFGPLGGSEDGALALWVGACLSMLVAAALQALVLARYDWAACAAESAARVHLDDARAAAQSVTSAEDEPPSSVTILKML</sequence>
<name>A0A8J5Y466_DIALT</name>
<evidence type="ECO:0000313" key="3">
    <source>
        <dbReference type="EMBL" id="KAG8470659.1"/>
    </source>
</evidence>
<dbReference type="GO" id="GO:0015297">
    <property type="term" value="F:antiporter activity"/>
    <property type="evidence" value="ECO:0007669"/>
    <property type="project" value="InterPro"/>
</dbReference>
<dbReference type="EMBL" id="JAGTXO010000001">
    <property type="protein sequence ID" value="KAG8470659.1"/>
    <property type="molecule type" value="Genomic_DNA"/>
</dbReference>
<evidence type="ECO:0000313" key="4">
    <source>
        <dbReference type="Proteomes" id="UP000751190"/>
    </source>
</evidence>
<reference evidence="3" key="1">
    <citation type="submission" date="2021-05" db="EMBL/GenBank/DDBJ databases">
        <title>The genome of the haptophyte Pavlova lutheri (Diacronema luteri, Pavlovales) - a model for lipid biosynthesis in eukaryotic algae.</title>
        <authorList>
            <person name="Hulatt C.J."/>
            <person name="Posewitz M.C."/>
        </authorList>
    </citation>
    <scope>NUCLEOTIDE SEQUENCE</scope>
    <source>
        <strain evidence="3">NIVA-4/92</strain>
    </source>
</reference>
<feature type="transmembrane region" description="Helical" evidence="2">
    <location>
        <begin position="72"/>
        <end position="93"/>
    </location>
</feature>
<dbReference type="Pfam" id="PF01554">
    <property type="entry name" value="MatE"/>
    <property type="match status" value="1"/>
</dbReference>
<keyword evidence="4" id="KW-1185">Reference proteome</keyword>
<dbReference type="GO" id="GO:0042910">
    <property type="term" value="F:xenobiotic transmembrane transporter activity"/>
    <property type="evidence" value="ECO:0007669"/>
    <property type="project" value="InterPro"/>
</dbReference>
<dbReference type="Proteomes" id="UP000751190">
    <property type="component" value="Unassembled WGS sequence"/>
</dbReference>
<evidence type="ECO:0000256" key="2">
    <source>
        <dbReference type="SAM" id="Phobius"/>
    </source>
</evidence>
<dbReference type="OMA" id="NARARMN"/>
<comment type="caution">
    <text evidence="3">The sequence shown here is derived from an EMBL/GenBank/DDBJ whole genome shotgun (WGS) entry which is preliminary data.</text>
</comment>
<gene>
    <name evidence="3" type="ORF">KFE25_009080</name>
</gene>
<dbReference type="PANTHER" id="PTHR11206">
    <property type="entry name" value="MULTIDRUG RESISTANCE PROTEIN"/>
    <property type="match status" value="1"/>
</dbReference>
<keyword evidence="2" id="KW-0472">Membrane</keyword>
<dbReference type="OrthoDB" id="2126698at2759"/>
<feature type="transmembrane region" description="Helical" evidence="2">
    <location>
        <begin position="25"/>
        <end position="52"/>
    </location>
</feature>
<keyword evidence="2" id="KW-0812">Transmembrane</keyword>
<accession>A0A8J5Y466</accession>
<proteinExistence type="inferred from homology"/>
<comment type="similarity">
    <text evidence="1">Belongs to the multi antimicrobial extrusion (MATE) (TC 2.A.66.1) family.</text>
</comment>
<dbReference type="AlphaFoldDB" id="A0A8J5Y466"/>